<protein>
    <recommendedName>
        <fullName evidence="4">Secreted protein with PEP-CTERM sorting signal</fullName>
    </recommendedName>
</protein>
<keyword evidence="1" id="KW-0472">Membrane</keyword>
<name>A0ABW1IW96_9PSEU</name>
<accession>A0ABW1IW96</accession>
<gene>
    <name evidence="2" type="ORF">ACFQE5_00730</name>
</gene>
<keyword evidence="1" id="KW-0812">Transmembrane</keyword>
<comment type="caution">
    <text evidence="2">The sequence shown here is derived from an EMBL/GenBank/DDBJ whole genome shotgun (WGS) entry which is preliminary data.</text>
</comment>
<feature type="transmembrane region" description="Helical" evidence="1">
    <location>
        <begin position="14"/>
        <end position="38"/>
    </location>
</feature>
<evidence type="ECO:0000313" key="3">
    <source>
        <dbReference type="Proteomes" id="UP001596302"/>
    </source>
</evidence>
<proteinExistence type="predicted"/>
<dbReference type="RefSeq" id="WP_379581563.1">
    <property type="nucleotide sequence ID" value="NZ_JBHSQW010000001.1"/>
</dbReference>
<evidence type="ECO:0000256" key="1">
    <source>
        <dbReference type="SAM" id="Phobius"/>
    </source>
</evidence>
<keyword evidence="1" id="KW-1133">Transmembrane helix</keyword>
<reference evidence="3" key="1">
    <citation type="journal article" date="2019" name="Int. J. Syst. Evol. Microbiol.">
        <title>The Global Catalogue of Microorganisms (GCM) 10K type strain sequencing project: providing services to taxonomists for standard genome sequencing and annotation.</title>
        <authorList>
            <consortium name="The Broad Institute Genomics Platform"/>
            <consortium name="The Broad Institute Genome Sequencing Center for Infectious Disease"/>
            <person name="Wu L."/>
            <person name="Ma J."/>
        </authorList>
    </citation>
    <scope>NUCLEOTIDE SEQUENCE [LARGE SCALE GENOMIC DNA]</scope>
    <source>
        <strain evidence="3">CCM 8391</strain>
    </source>
</reference>
<feature type="transmembrane region" description="Helical" evidence="1">
    <location>
        <begin position="44"/>
        <end position="63"/>
    </location>
</feature>
<keyword evidence="3" id="KW-1185">Reference proteome</keyword>
<sequence>MSDVTTTRRRLPDLLTLLVGLFTLGVAGTAFVGFVPWANGVDPRWLLAGAAVGLGVLLLVGSLRNRDR</sequence>
<evidence type="ECO:0000313" key="2">
    <source>
        <dbReference type="EMBL" id="MFC5992730.1"/>
    </source>
</evidence>
<dbReference type="Proteomes" id="UP001596302">
    <property type="component" value="Unassembled WGS sequence"/>
</dbReference>
<organism evidence="2 3">
    <name type="scientific">Pseudonocardia hispaniensis</name>
    <dbReference type="NCBI Taxonomy" id="904933"/>
    <lineage>
        <taxon>Bacteria</taxon>
        <taxon>Bacillati</taxon>
        <taxon>Actinomycetota</taxon>
        <taxon>Actinomycetes</taxon>
        <taxon>Pseudonocardiales</taxon>
        <taxon>Pseudonocardiaceae</taxon>
        <taxon>Pseudonocardia</taxon>
    </lineage>
</organism>
<evidence type="ECO:0008006" key="4">
    <source>
        <dbReference type="Google" id="ProtNLM"/>
    </source>
</evidence>
<dbReference type="EMBL" id="JBHSQW010000001">
    <property type="protein sequence ID" value="MFC5992730.1"/>
    <property type="molecule type" value="Genomic_DNA"/>
</dbReference>